<evidence type="ECO:0000313" key="4">
    <source>
        <dbReference type="EMBL" id="ODQ79658.1"/>
    </source>
</evidence>
<sequence length="149" mass="16472">MNSSFGSTTQTAAVGSSTETRLRLVAEGASTNSAIKDGTKKKGKKPKVKWQEGVVDNEHLNRKKSKICCIFHPNDPDAEACELSDSGSSSLSSESDSNNEGSERKDRAKKCQHKHKRSPSPNAYEKQPVYKNRSTENNRIEEVNRAFTQ</sequence>
<dbReference type="AlphaFoldDB" id="A0A1E3QPU2"/>
<keyword evidence="2" id="KW-0539">Nucleus</keyword>
<evidence type="ECO:0000256" key="1">
    <source>
        <dbReference type="ARBA" id="ARBA00005605"/>
    </source>
</evidence>
<dbReference type="InterPro" id="IPR011107">
    <property type="entry name" value="PPI_Ypi1"/>
</dbReference>
<dbReference type="STRING" id="984486.A0A1E3QPU2"/>
<dbReference type="GO" id="GO:0004865">
    <property type="term" value="F:protein serine/threonine phosphatase inhibitor activity"/>
    <property type="evidence" value="ECO:0007669"/>
    <property type="project" value="UniProtKB-UniRule"/>
</dbReference>
<dbReference type="Pfam" id="PF07491">
    <property type="entry name" value="PPI_Ypi1"/>
    <property type="match status" value="1"/>
</dbReference>
<feature type="compositionally biased region" description="Basic residues" evidence="3">
    <location>
        <begin position="39"/>
        <end position="48"/>
    </location>
</feature>
<organism evidence="4 5">
    <name type="scientific">Babjeviella inositovora NRRL Y-12698</name>
    <dbReference type="NCBI Taxonomy" id="984486"/>
    <lineage>
        <taxon>Eukaryota</taxon>
        <taxon>Fungi</taxon>
        <taxon>Dikarya</taxon>
        <taxon>Ascomycota</taxon>
        <taxon>Saccharomycotina</taxon>
        <taxon>Pichiomycetes</taxon>
        <taxon>Serinales incertae sedis</taxon>
        <taxon>Babjeviella</taxon>
    </lineage>
</organism>
<dbReference type="GO" id="GO:0072542">
    <property type="term" value="F:protein phosphatase activator activity"/>
    <property type="evidence" value="ECO:0007669"/>
    <property type="project" value="EnsemblFungi"/>
</dbReference>
<dbReference type="Proteomes" id="UP000094336">
    <property type="component" value="Unassembled WGS sequence"/>
</dbReference>
<protein>
    <recommendedName>
        <fullName evidence="2">Type 1 phosphatases regulator</fullName>
    </recommendedName>
</protein>
<keyword evidence="5" id="KW-1185">Reference proteome</keyword>
<evidence type="ECO:0000256" key="2">
    <source>
        <dbReference type="RuleBase" id="RU367162"/>
    </source>
</evidence>
<dbReference type="GeneID" id="30144979"/>
<feature type="compositionally biased region" description="Low complexity" evidence="3">
    <location>
        <begin position="83"/>
        <end position="100"/>
    </location>
</feature>
<feature type="region of interest" description="Disordered" evidence="3">
    <location>
        <begin position="79"/>
        <end position="149"/>
    </location>
</feature>
<accession>A0A1E3QPU2</accession>
<dbReference type="PANTHER" id="PTHR20835:SF0">
    <property type="entry name" value="E3 UBIQUITIN-PROTEIN LIGASE PPP1R11"/>
    <property type="match status" value="1"/>
</dbReference>
<feature type="compositionally biased region" description="Basic and acidic residues" evidence="3">
    <location>
        <begin position="133"/>
        <end position="149"/>
    </location>
</feature>
<dbReference type="OrthoDB" id="307488at2759"/>
<dbReference type="GO" id="GO:0000164">
    <property type="term" value="C:protein phosphatase type 1 complex"/>
    <property type="evidence" value="ECO:0007669"/>
    <property type="project" value="EnsemblFungi"/>
</dbReference>
<evidence type="ECO:0000313" key="5">
    <source>
        <dbReference type="Proteomes" id="UP000094336"/>
    </source>
</evidence>
<reference evidence="5" key="1">
    <citation type="submission" date="2016-05" db="EMBL/GenBank/DDBJ databases">
        <title>Comparative genomics of biotechnologically important yeasts.</title>
        <authorList>
            <consortium name="DOE Joint Genome Institute"/>
            <person name="Riley R."/>
            <person name="Haridas S."/>
            <person name="Wolfe K.H."/>
            <person name="Lopes M.R."/>
            <person name="Hittinger C.T."/>
            <person name="Goker M."/>
            <person name="Salamov A."/>
            <person name="Wisecaver J."/>
            <person name="Long T.M."/>
            <person name="Aerts A.L."/>
            <person name="Barry K."/>
            <person name="Choi C."/>
            <person name="Clum A."/>
            <person name="Coughlan A.Y."/>
            <person name="Deshpande S."/>
            <person name="Douglass A.P."/>
            <person name="Hanson S.J."/>
            <person name="Klenk H.-P."/>
            <person name="Labutti K."/>
            <person name="Lapidus A."/>
            <person name="Lindquist E."/>
            <person name="Lipzen A."/>
            <person name="Meier-Kolthoff J.P."/>
            <person name="Ohm R.A."/>
            <person name="Otillar R.P."/>
            <person name="Pangilinan J."/>
            <person name="Peng Y."/>
            <person name="Rokas A."/>
            <person name="Rosa C.A."/>
            <person name="Scheuner C."/>
            <person name="Sibirny A.A."/>
            <person name="Slot J.C."/>
            <person name="Stielow J.B."/>
            <person name="Sun H."/>
            <person name="Kurtzman C.P."/>
            <person name="Blackwell M."/>
            <person name="Grigoriev I.V."/>
            <person name="Jeffries T.W."/>
        </authorList>
    </citation>
    <scope>NUCLEOTIDE SEQUENCE [LARGE SCALE GENOMIC DNA]</scope>
    <source>
        <strain evidence="5">NRRL Y-12698</strain>
    </source>
</reference>
<comment type="subcellular location">
    <subcellularLocation>
        <location evidence="2">Nucleus</location>
    </subcellularLocation>
</comment>
<dbReference type="EMBL" id="KV454432">
    <property type="protein sequence ID" value="ODQ79658.1"/>
    <property type="molecule type" value="Genomic_DNA"/>
</dbReference>
<dbReference type="GO" id="GO:0006873">
    <property type="term" value="P:intracellular monoatomic ion homeostasis"/>
    <property type="evidence" value="ECO:0007669"/>
    <property type="project" value="EnsemblFungi"/>
</dbReference>
<dbReference type="GO" id="GO:0005977">
    <property type="term" value="P:glycogen metabolic process"/>
    <property type="evidence" value="ECO:0007669"/>
    <property type="project" value="EnsemblFungi"/>
</dbReference>
<feature type="compositionally biased region" description="Polar residues" evidence="3">
    <location>
        <begin position="1"/>
        <end position="19"/>
    </location>
</feature>
<dbReference type="PANTHER" id="PTHR20835">
    <property type="entry name" value="E3 UBIQUITIN-PROTEIN LIGASE PPP1R11-RELATED"/>
    <property type="match status" value="1"/>
</dbReference>
<dbReference type="GO" id="GO:1900180">
    <property type="term" value="P:regulation of protein localization to nucleus"/>
    <property type="evidence" value="ECO:0007669"/>
    <property type="project" value="EnsemblFungi"/>
</dbReference>
<feature type="region of interest" description="Disordered" evidence="3">
    <location>
        <begin position="1"/>
        <end position="54"/>
    </location>
</feature>
<feature type="compositionally biased region" description="Basic residues" evidence="3">
    <location>
        <begin position="107"/>
        <end position="118"/>
    </location>
</feature>
<dbReference type="RefSeq" id="XP_018984986.1">
    <property type="nucleotide sequence ID" value="XM_019127126.1"/>
</dbReference>
<name>A0A1E3QPU2_9ASCO</name>
<dbReference type="GO" id="GO:0008157">
    <property type="term" value="F:protein phosphatase 1 binding"/>
    <property type="evidence" value="ECO:0007669"/>
    <property type="project" value="TreeGrafter"/>
</dbReference>
<evidence type="ECO:0000256" key="3">
    <source>
        <dbReference type="SAM" id="MobiDB-lite"/>
    </source>
</evidence>
<proteinExistence type="inferred from homology"/>
<dbReference type="GO" id="GO:0005634">
    <property type="term" value="C:nucleus"/>
    <property type="evidence" value="ECO:0007669"/>
    <property type="project" value="UniProtKB-SubCell"/>
</dbReference>
<comment type="function">
    <text evidence="2">Regulator of type 1 phosphatases which maintains protein phosphatase activity under strict control.</text>
</comment>
<dbReference type="GO" id="GO:0007094">
    <property type="term" value="P:mitotic spindle assembly checkpoint signaling"/>
    <property type="evidence" value="ECO:0007669"/>
    <property type="project" value="EnsemblFungi"/>
</dbReference>
<gene>
    <name evidence="4" type="ORF">BABINDRAFT_13958</name>
</gene>
<comment type="similarity">
    <text evidence="1 2">Belongs to the YPI1 family.</text>
</comment>